<reference evidence="1 2" key="1">
    <citation type="submission" date="2018-03" db="EMBL/GenBank/DDBJ databases">
        <title>Phenotypic and genomic properties of Cyclonatronum proteinivorum gen. nov., sp. nov., a haloalkaliphilic bacteroidete from soda lakes possessing Na+-translocating rhodopsin.</title>
        <authorList>
            <person name="Toshchakov S.V."/>
            <person name="Korzhenkov A."/>
            <person name="Samarov N.I."/>
            <person name="Kublanov I.V."/>
            <person name="Muntyan M.S."/>
            <person name="Sorokin D.Y."/>
        </authorList>
    </citation>
    <scope>NUCLEOTIDE SEQUENCE [LARGE SCALE GENOMIC DNA]</scope>
    <source>
        <strain evidence="1 2">Omega</strain>
    </source>
</reference>
<gene>
    <name evidence="1" type="ORF">CYPRO_0441</name>
</gene>
<evidence type="ECO:0000313" key="1">
    <source>
        <dbReference type="EMBL" id="AXI99727.1"/>
    </source>
</evidence>
<sequence length="213" mass="24725">MSASASFRILFFLMVFMVLGACRSTLDLGEGTIFRFEFEGEQYEIIGYNQVEGRDEGVNDLVLREGRTVRLWARDNTQDGFIDRIFEGDVTLSEANRIYLAGIHTAMDRGNYRERPFERRFELLDGFLAFDIISLLVDEEGTYNLFVIRDIKTREVVSIRDFGRDGILDDPLITEEDRAFWQTYYTRTLETGKALGRVRFINEAWIVALPDQL</sequence>
<accession>A0A345UGX6</accession>
<organism evidence="1 2">
    <name type="scientific">Cyclonatronum proteinivorum</name>
    <dbReference type="NCBI Taxonomy" id="1457365"/>
    <lineage>
        <taxon>Bacteria</taxon>
        <taxon>Pseudomonadati</taxon>
        <taxon>Balneolota</taxon>
        <taxon>Balneolia</taxon>
        <taxon>Balneolales</taxon>
        <taxon>Cyclonatronaceae</taxon>
        <taxon>Cyclonatronum</taxon>
    </lineage>
</organism>
<name>A0A345UGX6_9BACT</name>
<dbReference type="KEGG" id="cprv:CYPRO_0441"/>
<proteinExistence type="predicted"/>
<dbReference type="AlphaFoldDB" id="A0A345UGX6"/>
<dbReference type="EMBL" id="CP027806">
    <property type="protein sequence ID" value="AXI99727.1"/>
    <property type="molecule type" value="Genomic_DNA"/>
</dbReference>
<dbReference type="Proteomes" id="UP000254808">
    <property type="component" value="Chromosome"/>
</dbReference>
<protein>
    <submittedName>
        <fullName evidence="1">Uncharacterized protein</fullName>
    </submittedName>
</protein>
<evidence type="ECO:0000313" key="2">
    <source>
        <dbReference type="Proteomes" id="UP000254808"/>
    </source>
</evidence>
<dbReference type="OrthoDB" id="1524299at2"/>
<keyword evidence="2" id="KW-1185">Reference proteome</keyword>
<dbReference type="RefSeq" id="WP_124245489.1">
    <property type="nucleotide sequence ID" value="NZ_CP027806.1"/>
</dbReference>